<sequence length="73" mass="8445">MFLASSEIEKIKENITALNDYNIQGASVDLSLGDRAKIRRKDIKELDLFSINLEKELDIYEEIDLAKSREWGK</sequence>
<keyword evidence="2" id="KW-1185">Reference proteome</keyword>
<dbReference type="EMBL" id="VRMA01000003">
    <property type="protein sequence ID" value="TXK60641.1"/>
    <property type="molecule type" value="Genomic_DNA"/>
</dbReference>
<protein>
    <submittedName>
        <fullName evidence="1">Uncharacterized protein</fullName>
    </submittedName>
</protein>
<reference evidence="1 2" key="1">
    <citation type="submission" date="2019-08" db="EMBL/GenBank/DDBJ databases">
        <title>Rapid identification of Enteric Bacteria from Whole Genome Sequences (WGS) using Average Nucleotide Identity (ANI).</title>
        <authorList>
            <person name="Lane C."/>
        </authorList>
    </citation>
    <scope>NUCLEOTIDE SEQUENCE [LARGE SCALE GENOMIC DNA]</scope>
    <source>
        <strain evidence="1 2">D4984</strain>
    </source>
</reference>
<dbReference type="Proteomes" id="UP000321317">
    <property type="component" value="Unassembled WGS sequence"/>
</dbReference>
<gene>
    <name evidence="1" type="ORF">FVD16_00700</name>
</gene>
<name>A0ABY3L493_9BACT</name>
<proteinExistence type="predicted"/>
<organism evidence="1 2">
    <name type="scientific">Campylobacter helveticus</name>
    <dbReference type="NCBI Taxonomy" id="28898"/>
    <lineage>
        <taxon>Bacteria</taxon>
        <taxon>Pseudomonadati</taxon>
        <taxon>Campylobacterota</taxon>
        <taxon>Epsilonproteobacteria</taxon>
        <taxon>Campylobacterales</taxon>
        <taxon>Campylobacteraceae</taxon>
        <taxon>Campylobacter</taxon>
    </lineage>
</organism>
<evidence type="ECO:0000313" key="1">
    <source>
        <dbReference type="EMBL" id="TXK60641.1"/>
    </source>
</evidence>
<evidence type="ECO:0000313" key="2">
    <source>
        <dbReference type="Proteomes" id="UP000321317"/>
    </source>
</evidence>
<accession>A0ABY3L493</accession>
<comment type="caution">
    <text evidence="1">The sequence shown here is derived from an EMBL/GenBank/DDBJ whole genome shotgun (WGS) entry which is preliminary data.</text>
</comment>
<dbReference type="RefSeq" id="WP_131938017.1">
    <property type="nucleotide sequence ID" value="NZ_CAUWMG010000033.1"/>
</dbReference>